<proteinExistence type="predicted"/>
<feature type="region of interest" description="Disordered" evidence="1">
    <location>
        <begin position="127"/>
        <end position="157"/>
    </location>
</feature>
<feature type="region of interest" description="Disordered" evidence="1">
    <location>
        <begin position="1"/>
        <end position="34"/>
    </location>
</feature>
<accession>A0A375H6W8</accession>
<feature type="region of interest" description="Disordered" evidence="1">
    <location>
        <begin position="187"/>
        <end position="206"/>
    </location>
</feature>
<dbReference type="EMBL" id="OFTC01000008">
    <property type="protein sequence ID" value="SOZ35001.1"/>
    <property type="molecule type" value="Genomic_DNA"/>
</dbReference>
<sequence>MGRACGTSGPDSGATPGCGALSQNQTAAPGLPPSIPTYDAKYESSCSRVKTVSGSVFVLIPLPRGVKDARTLHRIRRAGAPHRAGGSGPARHRFLFSPPQRGVRCPVVSLLARGNAEARLAAFSRAKKRAKVDHVPNQSRSRHPRKTAPHASGVSLPMQGTDAFGRIALFAPENTKHAGAFSAPAERERCSSMDGPHRCGPWQVMR</sequence>
<evidence type="ECO:0000313" key="2">
    <source>
        <dbReference type="EMBL" id="SOZ35001.1"/>
    </source>
</evidence>
<dbReference type="Proteomes" id="UP000256710">
    <property type="component" value="Unassembled WGS sequence"/>
</dbReference>
<organism evidence="3 4">
    <name type="scientific">Cupriavidus neocaledonicus</name>
    <dbReference type="NCBI Taxonomy" id="1040979"/>
    <lineage>
        <taxon>Bacteria</taxon>
        <taxon>Pseudomonadati</taxon>
        <taxon>Pseudomonadota</taxon>
        <taxon>Betaproteobacteria</taxon>
        <taxon>Burkholderiales</taxon>
        <taxon>Burkholderiaceae</taxon>
        <taxon>Cupriavidus</taxon>
    </lineage>
</organism>
<evidence type="ECO:0000313" key="4">
    <source>
        <dbReference type="Proteomes" id="UP000255168"/>
    </source>
</evidence>
<gene>
    <name evidence="2" type="ORF">CBM2605_A160040</name>
    <name evidence="3" type="ORF">CBM2607_11885</name>
</gene>
<evidence type="ECO:0000313" key="5">
    <source>
        <dbReference type="Proteomes" id="UP000256710"/>
    </source>
</evidence>
<dbReference type="Proteomes" id="UP000255168">
    <property type="component" value="Chromosome I"/>
</dbReference>
<evidence type="ECO:0000313" key="3">
    <source>
        <dbReference type="EMBL" id="SPD46945.1"/>
    </source>
</evidence>
<dbReference type="EMBL" id="LT984806">
    <property type="protein sequence ID" value="SPD46945.1"/>
    <property type="molecule type" value="Genomic_DNA"/>
</dbReference>
<reference evidence="4 5" key="1">
    <citation type="submission" date="2018-01" db="EMBL/GenBank/DDBJ databases">
        <authorList>
            <person name="Clerissi C."/>
        </authorList>
    </citation>
    <scope>NUCLEOTIDE SEQUENCE [LARGE SCALE GENOMIC DNA]</scope>
    <source>
        <strain evidence="2">Cupriavidus taiwanensis STM 6082</strain>
        <strain evidence="3">Cupriavidus taiwanensis STM 6160</strain>
    </source>
</reference>
<dbReference type="AlphaFoldDB" id="A0A375H6W8"/>
<protein>
    <submittedName>
        <fullName evidence="3">Uncharacterized protein</fullName>
    </submittedName>
</protein>
<name>A0A375H6W8_9BURK</name>
<feature type="compositionally biased region" description="Basic and acidic residues" evidence="1">
    <location>
        <begin position="187"/>
        <end position="197"/>
    </location>
</feature>
<evidence type="ECO:0000256" key="1">
    <source>
        <dbReference type="SAM" id="MobiDB-lite"/>
    </source>
</evidence>
<keyword evidence="5" id="KW-1185">Reference proteome</keyword>